<organism evidence="1">
    <name type="scientific">Anguilla anguilla</name>
    <name type="common">European freshwater eel</name>
    <name type="synonym">Muraena anguilla</name>
    <dbReference type="NCBI Taxonomy" id="7936"/>
    <lineage>
        <taxon>Eukaryota</taxon>
        <taxon>Metazoa</taxon>
        <taxon>Chordata</taxon>
        <taxon>Craniata</taxon>
        <taxon>Vertebrata</taxon>
        <taxon>Euteleostomi</taxon>
        <taxon>Actinopterygii</taxon>
        <taxon>Neopterygii</taxon>
        <taxon>Teleostei</taxon>
        <taxon>Anguilliformes</taxon>
        <taxon>Anguillidae</taxon>
        <taxon>Anguilla</taxon>
    </lineage>
</organism>
<accession>A0A0E9QW70</accession>
<dbReference type="EMBL" id="GBXM01088092">
    <property type="protein sequence ID" value="JAH20485.1"/>
    <property type="molecule type" value="Transcribed_RNA"/>
</dbReference>
<dbReference type="AlphaFoldDB" id="A0A0E9QW70"/>
<evidence type="ECO:0000313" key="1">
    <source>
        <dbReference type="EMBL" id="JAH20485.1"/>
    </source>
</evidence>
<reference evidence="1" key="2">
    <citation type="journal article" date="2015" name="Fish Shellfish Immunol.">
        <title>Early steps in the European eel (Anguilla anguilla)-Vibrio vulnificus interaction in the gills: Role of the RtxA13 toxin.</title>
        <authorList>
            <person name="Callol A."/>
            <person name="Pajuelo D."/>
            <person name="Ebbesson L."/>
            <person name="Teles M."/>
            <person name="MacKenzie S."/>
            <person name="Amaro C."/>
        </authorList>
    </citation>
    <scope>NUCLEOTIDE SEQUENCE</scope>
</reference>
<sequence length="29" mass="3198">MAPTLLRYCHHAPAAATTGLCNEVRIHLH</sequence>
<name>A0A0E9QW70_ANGAN</name>
<reference evidence="1" key="1">
    <citation type="submission" date="2014-11" db="EMBL/GenBank/DDBJ databases">
        <authorList>
            <person name="Amaro Gonzalez C."/>
        </authorList>
    </citation>
    <scope>NUCLEOTIDE SEQUENCE</scope>
</reference>
<protein>
    <submittedName>
        <fullName evidence="1">Uncharacterized protein</fullName>
    </submittedName>
</protein>
<proteinExistence type="predicted"/>